<evidence type="ECO:0000259" key="6">
    <source>
        <dbReference type="PROSITE" id="PS50848"/>
    </source>
</evidence>
<keyword evidence="8" id="KW-1185">Reference proteome</keyword>
<name>A0A6G0W773_9STRA</name>
<dbReference type="InterPro" id="IPR052727">
    <property type="entry name" value="Rab4/Rab5_effector"/>
</dbReference>
<feature type="domain" description="FYVE-type" evidence="5">
    <location>
        <begin position="179"/>
        <end position="238"/>
    </location>
</feature>
<dbReference type="SUPFAM" id="SSF55961">
    <property type="entry name" value="Bet v1-like"/>
    <property type="match status" value="1"/>
</dbReference>
<evidence type="ECO:0000256" key="3">
    <source>
        <dbReference type="ARBA" id="ARBA00022833"/>
    </source>
</evidence>
<dbReference type="PANTHER" id="PTHR13510:SF44">
    <property type="entry name" value="RABENOSYN-5"/>
    <property type="match status" value="1"/>
</dbReference>
<evidence type="ECO:0000313" key="7">
    <source>
        <dbReference type="EMBL" id="KAF0722341.1"/>
    </source>
</evidence>
<evidence type="ECO:0000256" key="4">
    <source>
        <dbReference type="PROSITE-ProRule" id="PRU00091"/>
    </source>
</evidence>
<dbReference type="PROSITE" id="PS50848">
    <property type="entry name" value="START"/>
    <property type="match status" value="1"/>
</dbReference>
<evidence type="ECO:0000313" key="8">
    <source>
        <dbReference type="Proteomes" id="UP000481153"/>
    </source>
</evidence>
<dbReference type="InterPro" id="IPR011011">
    <property type="entry name" value="Znf_FYVE_PHD"/>
</dbReference>
<proteinExistence type="predicted"/>
<dbReference type="InterPro" id="IPR013083">
    <property type="entry name" value="Znf_RING/FYVE/PHD"/>
</dbReference>
<keyword evidence="2 4" id="KW-0863">Zinc-finger</keyword>
<dbReference type="Gene3D" id="3.30.40.10">
    <property type="entry name" value="Zinc/RING finger domain, C3HC4 (zinc finger)"/>
    <property type="match status" value="1"/>
</dbReference>
<organism evidence="7 8">
    <name type="scientific">Aphanomyces euteiches</name>
    <dbReference type="NCBI Taxonomy" id="100861"/>
    <lineage>
        <taxon>Eukaryota</taxon>
        <taxon>Sar</taxon>
        <taxon>Stramenopiles</taxon>
        <taxon>Oomycota</taxon>
        <taxon>Saprolegniomycetes</taxon>
        <taxon>Saprolegniales</taxon>
        <taxon>Verrucalvaceae</taxon>
        <taxon>Aphanomyces</taxon>
    </lineage>
</organism>
<dbReference type="EMBL" id="VJMJ01000338">
    <property type="protein sequence ID" value="KAF0722341.1"/>
    <property type="molecule type" value="Genomic_DNA"/>
</dbReference>
<dbReference type="PANTHER" id="PTHR13510">
    <property type="entry name" value="FYVE-FINGER-CONTAINING RAB5 EFFECTOR PROTEIN RABENOSYN-5-RELATED"/>
    <property type="match status" value="1"/>
</dbReference>
<dbReference type="PROSITE" id="PS50178">
    <property type="entry name" value="ZF_FYVE"/>
    <property type="match status" value="1"/>
</dbReference>
<dbReference type="AlphaFoldDB" id="A0A6G0W773"/>
<evidence type="ECO:0000256" key="2">
    <source>
        <dbReference type="ARBA" id="ARBA00022771"/>
    </source>
</evidence>
<dbReference type="InterPro" id="IPR002913">
    <property type="entry name" value="START_lipid-bd_dom"/>
</dbReference>
<dbReference type="GO" id="GO:0008289">
    <property type="term" value="F:lipid binding"/>
    <property type="evidence" value="ECO:0007669"/>
    <property type="project" value="InterPro"/>
</dbReference>
<reference evidence="7 8" key="1">
    <citation type="submission" date="2019-07" db="EMBL/GenBank/DDBJ databases">
        <title>Genomics analysis of Aphanomyces spp. identifies a new class of oomycete effector associated with host adaptation.</title>
        <authorList>
            <person name="Gaulin E."/>
        </authorList>
    </citation>
    <scope>NUCLEOTIDE SEQUENCE [LARGE SCALE GENOMIC DNA]</scope>
    <source>
        <strain evidence="7 8">ATCC 201684</strain>
    </source>
</reference>
<feature type="domain" description="START" evidence="6">
    <location>
        <begin position="1"/>
        <end position="140"/>
    </location>
</feature>
<sequence length="314" mass="36140">MELYRYDTTEQAREYARRFGRAYAEVVTLYTVLPRHPDRPNDCIQIKWVLTKSPLDGLVMRRDFVILESSLEFQVHGKRAWVRSYRSIELAAVPDMRKELNCIRASMYDMGFVIVESDRRGYLDMTYLADMDVGGNVPSWANDQTLKFWLRSMFDIDRFMRENRLSRTPFLTKDQLRPLHSRKTCTLCRRNFGPLRKKTNCLKCGDVLCRACNRLWNVNLDGVEAQVRACVTCSLTSSTAVSSRKTGYSSELSNSPHRWAHLGSTDGWSMDDDEDSFDAVSIDLSMFDDSEFDPPLSPPSILILPPCSSHLCNL</sequence>
<dbReference type="CDD" id="cd00065">
    <property type="entry name" value="FYVE_like_SF"/>
    <property type="match status" value="1"/>
</dbReference>
<comment type="caution">
    <text evidence="7">The sequence shown here is derived from an EMBL/GenBank/DDBJ whole genome shotgun (WGS) entry which is preliminary data.</text>
</comment>
<dbReference type="Pfam" id="PF01852">
    <property type="entry name" value="START"/>
    <property type="match status" value="1"/>
</dbReference>
<gene>
    <name evidence="7" type="ORF">Ae201684_018506</name>
</gene>
<keyword evidence="3" id="KW-0862">Zinc</keyword>
<dbReference type="VEuPathDB" id="FungiDB:AeMF1_015631"/>
<dbReference type="SUPFAM" id="SSF57903">
    <property type="entry name" value="FYVE/PHD zinc finger"/>
    <property type="match status" value="1"/>
</dbReference>
<protein>
    <recommendedName>
        <fullName evidence="9">FYVE-type domain-containing protein</fullName>
    </recommendedName>
</protein>
<evidence type="ECO:0000256" key="1">
    <source>
        <dbReference type="ARBA" id="ARBA00022723"/>
    </source>
</evidence>
<dbReference type="InterPro" id="IPR023393">
    <property type="entry name" value="START-like_dom_sf"/>
</dbReference>
<dbReference type="GO" id="GO:0008270">
    <property type="term" value="F:zinc ion binding"/>
    <property type="evidence" value="ECO:0007669"/>
    <property type="project" value="UniProtKB-KW"/>
</dbReference>
<dbReference type="InterPro" id="IPR000306">
    <property type="entry name" value="Znf_FYVE"/>
</dbReference>
<dbReference type="Gene3D" id="3.30.530.20">
    <property type="match status" value="1"/>
</dbReference>
<accession>A0A6G0W773</accession>
<dbReference type="Proteomes" id="UP000481153">
    <property type="component" value="Unassembled WGS sequence"/>
</dbReference>
<dbReference type="InterPro" id="IPR017455">
    <property type="entry name" value="Znf_FYVE-rel"/>
</dbReference>
<dbReference type="SMART" id="SM00064">
    <property type="entry name" value="FYVE"/>
    <property type="match status" value="1"/>
</dbReference>
<keyword evidence="1" id="KW-0479">Metal-binding</keyword>
<evidence type="ECO:0000259" key="5">
    <source>
        <dbReference type="PROSITE" id="PS50178"/>
    </source>
</evidence>
<dbReference type="Pfam" id="PF01363">
    <property type="entry name" value="FYVE"/>
    <property type="match status" value="1"/>
</dbReference>
<evidence type="ECO:0008006" key="9">
    <source>
        <dbReference type="Google" id="ProtNLM"/>
    </source>
</evidence>